<dbReference type="Proteomes" id="UP000241808">
    <property type="component" value="Unassembled WGS sequence"/>
</dbReference>
<comment type="caution">
    <text evidence="1">The sequence shown here is derived from an EMBL/GenBank/DDBJ whole genome shotgun (WGS) entry which is preliminary data.</text>
</comment>
<protein>
    <submittedName>
        <fullName evidence="1">Uncharacterized protein</fullName>
    </submittedName>
</protein>
<evidence type="ECO:0000313" key="2">
    <source>
        <dbReference type="Proteomes" id="UP000241808"/>
    </source>
</evidence>
<keyword evidence="2" id="KW-1185">Reference proteome</keyword>
<organism evidence="1 2">
    <name type="scientific">Phreatobacter oligotrophus</name>
    <dbReference type="NCBI Taxonomy" id="1122261"/>
    <lineage>
        <taxon>Bacteria</taxon>
        <taxon>Pseudomonadati</taxon>
        <taxon>Pseudomonadota</taxon>
        <taxon>Alphaproteobacteria</taxon>
        <taxon>Hyphomicrobiales</taxon>
        <taxon>Phreatobacteraceae</taxon>
        <taxon>Phreatobacter</taxon>
    </lineage>
</organism>
<dbReference type="EMBL" id="PZZL01000001">
    <property type="protein sequence ID" value="PTM61863.1"/>
    <property type="molecule type" value="Genomic_DNA"/>
</dbReference>
<dbReference type="AlphaFoldDB" id="A0A2T4ZIQ8"/>
<name>A0A2T4ZIQ8_9HYPH</name>
<gene>
    <name evidence="1" type="ORF">C8P69_101535</name>
</gene>
<evidence type="ECO:0000313" key="1">
    <source>
        <dbReference type="EMBL" id="PTM61863.1"/>
    </source>
</evidence>
<sequence length="89" mass="10107">MIPRFAKRTSRFAARPPRAFGLLTIGDLTIAEKVKLRVCQATSPEGRCDCFDGSNQTRRPSCETLNRHVRRILTEVEEHVRENIGEAKP</sequence>
<reference evidence="1 2" key="1">
    <citation type="submission" date="2018-04" db="EMBL/GenBank/DDBJ databases">
        <title>Genomic Encyclopedia of Archaeal and Bacterial Type Strains, Phase II (KMG-II): from individual species to whole genera.</title>
        <authorList>
            <person name="Goeker M."/>
        </authorList>
    </citation>
    <scope>NUCLEOTIDE SEQUENCE [LARGE SCALE GENOMIC DNA]</scope>
    <source>
        <strain evidence="1 2">DSM 25521</strain>
    </source>
</reference>
<accession>A0A2T4ZIQ8</accession>
<dbReference type="RefSeq" id="WP_108174304.1">
    <property type="nucleotide sequence ID" value="NZ_PZZL01000001.1"/>
</dbReference>
<proteinExistence type="predicted"/>